<name>A0A2P8C833_9BACT</name>
<dbReference type="AlphaFoldDB" id="A0A2P8C833"/>
<evidence type="ECO:0000313" key="2">
    <source>
        <dbReference type="Proteomes" id="UP000240621"/>
    </source>
</evidence>
<comment type="caution">
    <text evidence="1">The sequence shown here is derived from an EMBL/GenBank/DDBJ whole genome shotgun (WGS) entry which is preliminary data.</text>
</comment>
<gene>
    <name evidence="1" type="ORF">CLV93_111106</name>
</gene>
<dbReference type="EMBL" id="PYGC01000011">
    <property type="protein sequence ID" value="PSK81129.1"/>
    <property type="molecule type" value="Genomic_DNA"/>
</dbReference>
<evidence type="ECO:0000313" key="1">
    <source>
        <dbReference type="EMBL" id="PSK81129.1"/>
    </source>
</evidence>
<organism evidence="1 2">
    <name type="scientific">Prolixibacter denitrificans</name>
    <dbReference type="NCBI Taxonomy" id="1541063"/>
    <lineage>
        <taxon>Bacteria</taxon>
        <taxon>Pseudomonadati</taxon>
        <taxon>Bacteroidota</taxon>
        <taxon>Bacteroidia</taxon>
        <taxon>Marinilabiliales</taxon>
        <taxon>Prolixibacteraceae</taxon>
        <taxon>Prolixibacter</taxon>
    </lineage>
</organism>
<protein>
    <submittedName>
        <fullName evidence="1">Uncharacterized protein</fullName>
    </submittedName>
</protein>
<accession>A0A2P8C833</accession>
<reference evidence="1 2" key="1">
    <citation type="submission" date="2018-03" db="EMBL/GenBank/DDBJ databases">
        <title>Genomic Encyclopedia of Archaeal and Bacterial Type Strains, Phase II (KMG-II): from individual species to whole genera.</title>
        <authorList>
            <person name="Goeker M."/>
        </authorList>
    </citation>
    <scope>NUCLEOTIDE SEQUENCE [LARGE SCALE GENOMIC DNA]</scope>
    <source>
        <strain evidence="1 2">DSM 27267</strain>
    </source>
</reference>
<dbReference type="Proteomes" id="UP000240621">
    <property type="component" value="Unassembled WGS sequence"/>
</dbReference>
<proteinExistence type="predicted"/>
<sequence length="118" mass="13878">MMVILLCVRELISSDGTFSQQYGIYQFETNTEDSGINILFKKKENYEIYDISNFGFFMSRLLSILNDTSFNLTDSIKLKYIREVVNIYKENSELQVNITLKVDHGRFKMFIDNSNFVK</sequence>